<accession>A0AA90NME1</accession>
<keyword evidence="1" id="KW-0812">Transmembrane</keyword>
<feature type="transmembrane region" description="Helical" evidence="1">
    <location>
        <begin position="56"/>
        <end position="81"/>
    </location>
</feature>
<keyword evidence="1" id="KW-1133">Transmembrane helix</keyword>
<keyword evidence="3" id="KW-1185">Reference proteome</keyword>
<sequence>MSGGEVSSGGPRPMVVRLGYRPAGIALVLLFGLIGVLMLSTAALVMSEGVDSVSALVLFAFAAIAGIAMSGLTVFILVGMYSGREVAVLSSEGVSFTRVEDPALRRWRWSEVTSVGHTIEAAGAYQQAVVYTFGLPPGRRSRAMMYSVASATVSDRFWFRDYQIAAIRITPFHTPSPRAVGRYIYSVAPDKGLELIPPRHRPKNYPWRDISGDAGA</sequence>
<dbReference type="Proteomes" id="UP001178281">
    <property type="component" value="Unassembled WGS sequence"/>
</dbReference>
<comment type="caution">
    <text evidence="2">The sequence shown here is derived from an EMBL/GenBank/DDBJ whole genome shotgun (WGS) entry which is preliminary data.</text>
</comment>
<dbReference type="AlphaFoldDB" id="A0AA90NME1"/>
<dbReference type="EMBL" id="JAUTIX010000009">
    <property type="protein sequence ID" value="MDP0400364.1"/>
    <property type="molecule type" value="Genomic_DNA"/>
</dbReference>
<dbReference type="RefSeq" id="WP_305112770.1">
    <property type="nucleotide sequence ID" value="NZ_JAUTIX010000009.1"/>
</dbReference>
<protein>
    <submittedName>
        <fullName evidence="2">Uncharacterized protein</fullName>
    </submittedName>
</protein>
<reference evidence="2" key="1">
    <citation type="submission" date="2023-08" db="EMBL/GenBank/DDBJ databases">
        <title>The draft genome of Tsukamurella strandjordii strain 050030.</title>
        <authorList>
            <person name="Zhao F."/>
            <person name="Feng Y."/>
            <person name="Zong Z."/>
        </authorList>
    </citation>
    <scope>NUCLEOTIDE SEQUENCE</scope>
    <source>
        <strain evidence="2">050030</strain>
    </source>
</reference>
<evidence type="ECO:0000313" key="2">
    <source>
        <dbReference type="EMBL" id="MDP0400364.1"/>
    </source>
</evidence>
<proteinExistence type="predicted"/>
<feature type="transmembrane region" description="Helical" evidence="1">
    <location>
        <begin position="20"/>
        <end position="44"/>
    </location>
</feature>
<gene>
    <name evidence="2" type="ORF">Q7X28_20800</name>
</gene>
<evidence type="ECO:0000313" key="3">
    <source>
        <dbReference type="Proteomes" id="UP001178281"/>
    </source>
</evidence>
<keyword evidence="1" id="KW-0472">Membrane</keyword>
<name>A0AA90NME1_9ACTN</name>
<organism evidence="2 3">
    <name type="scientific">Tsukamurella strandjordii</name>
    <dbReference type="NCBI Taxonomy" id="147577"/>
    <lineage>
        <taxon>Bacteria</taxon>
        <taxon>Bacillati</taxon>
        <taxon>Actinomycetota</taxon>
        <taxon>Actinomycetes</taxon>
        <taxon>Mycobacteriales</taxon>
        <taxon>Tsukamurellaceae</taxon>
        <taxon>Tsukamurella</taxon>
    </lineage>
</organism>
<evidence type="ECO:0000256" key="1">
    <source>
        <dbReference type="SAM" id="Phobius"/>
    </source>
</evidence>